<sequence>MVPIRRIKCICAGGGAISVGYIPPDGKIVDAEMHDADLENDIEGLKRIVQGVTKRTLDGKKEENKERHLSIEVLEEKLREREKRIEELNRVV</sequence>
<name>A0AAW1L7U6_POPJA</name>
<evidence type="ECO:0000313" key="1">
    <source>
        <dbReference type="EMBL" id="KAK9729594.1"/>
    </source>
</evidence>
<organism evidence="1 2">
    <name type="scientific">Popillia japonica</name>
    <name type="common">Japanese beetle</name>
    <dbReference type="NCBI Taxonomy" id="7064"/>
    <lineage>
        <taxon>Eukaryota</taxon>
        <taxon>Metazoa</taxon>
        <taxon>Ecdysozoa</taxon>
        <taxon>Arthropoda</taxon>
        <taxon>Hexapoda</taxon>
        <taxon>Insecta</taxon>
        <taxon>Pterygota</taxon>
        <taxon>Neoptera</taxon>
        <taxon>Endopterygota</taxon>
        <taxon>Coleoptera</taxon>
        <taxon>Polyphaga</taxon>
        <taxon>Scarabaeiformia</taxon>
        <taxon>Scarabaeidae</taxon>
        <taxon>Rutelinae</taxon>
        <taxon>Popillia</taxon>
    </lineage>
</organism>
<proteinExistence type="predicted"/>
<dbReference type="EMBL" id="JASPKY010000159">
    <property type="protein sequence ID" value="KAK9729594.1"/>
    <property type="molecule type" value="Genomic_DNA"/>
</dbReference>
<dbReference type="AlphaFoldDB" id="A0AAW1L7U6"/>
<protein>
    <submittedName>
        <fullName evidence="1">Uncharacterized protein</fullName>
    </submittedName>
</protein>
<accession>A0AAW1L7U6</accession>
<reference evidence="1 2" key="1">
    <citation type="journal article" date="2024" name="BMC Genomics">
        <title>De novo assembly and annotation of Popillia japonica's genome with initial clues to its potential as an invasive pest.</title>
        <authorList>
            <person name="Cucini C."/>
            <person name="Boschi S."/>
            <person name="Funari R."/>
            <person name="Cardaioli E."/>
            <person name="Iannotti N."/>
            <person name="Marturano G."/>
            <person name="Paoli F."/>
            <person name="Bruttini M."/>
            <person name="Carapelli A."/>
            <person name="Frati F."/>
            <person name="Nardi F."/>
        </authorList>
    </citation>
    <scope>NUCLEOTIDE SEQUENCE [LARGE SCALE GENOMIC DNA]</scope>
    <source>
        <strain evidence="1">DMR45628</strain>
    </source>
</reference>
<dbReference type="Proteomes" id="UP001458880">
    <property type="component" value="Unassembled WGS sequence"/>
</dbReference>
<comment type="caution">
    <text evidence="1">The sequence shown here is derived from an EMBL/GenBank/DDBJ whole genome shotgun (WGS) entry which is preliminary data.</text>
</comment>
<evidence type="ECO:0000313" key="2">
    <source>
        <dbReference type="Proteomes" id="UP001458880"/>
    </source>
</evidence>
<keyword evidence="2" id="KW-1185">Reference proteome</keyword>
<gene>
    <name evidence="1" type="ORF">QE152_g15872</name>
</gene>